<accession>A0AAQ3QCP5</accession>
<name>A0AAQ3QCP5_9LILI</name>
<dbReference type="SUPFAM" id="SSF53098">
    <property type="entry name" value="Ribonuclease H-like"/>
    <property type="match status" value="1"/>
</dbReference>
<dbReference type="Proteomes" id="UP001327560">
    <property type="component" value="Chromosome 4"/>
</dbReference>
<evidence type="ECO:0000313" key="1">
    <source>
        <dbReference type="EMBL" id="WOL04711.1"/>
    </source>
</evidence>
<dbReference type="EMBL" id="CP136893">
    <property type="protein sequence ID" value="WOL04711.1"/>
    <property type="molecule type" value="Genomic_DNA"/>
</dbReference>
<gene>
    <name evidence="1" type="ORF">Cni_G13433</name>
</gene>
<reference evidence="1 2" key="1">
    <citation type="submission" date="2023-10" db="EMBL/GenBank/DDBJ databases">
        <title>Chromosome-scale genome assembly provides insights into flower coloration mechanisms of Canna indica.</title>
        <authorList>
            <person name="Li C."/>
        </authorList>
    </citation>
    <scope>NUCLEOTIDE SEQUENCE [LARGE SCALE GENOMIC DNA]</scope>
    <source>
        <tissue evidence="1">Flower</tissue>
    </source>
</reference>
<dbReference type="AlphaFoldDB" id="A0AAQ3QCP5"/>
<dbReference type="PANTHER" id="PTHR46481">
    <property type="entry name" value="ZINC FINGER BED DOMAIN-CONTAINING PROTEIN 4"/>
    <property type="match status" value="1"/>
</dbReference>
<protein>
    <submittedName>
        <fullName evidence="1">Uncharacterized protein</fullName>
    </submittedName>
</protein>
<evidence type="ECO:0000313" key="2">
    <source>
        <dbReference type="Proteomes" id="UP001327560"/>
    </source>
</evidence>
<organism evidence="1 2">
    <name type="scientific">Canna indica</name>
    <name type="common">Indian-shot</name>
    <dbReference type="NCBI Taxonomy" id="4628"/>
    <lineage>
        <taxon>Eukaryota</taxon>
        <taxon>Viridiplantae</taxon>
        <taxon>Streptophyta</taxon>
        <taxon>Embryophyta</taxon>
        <taxon>Tracheophyta</taxon>
        <taxon>Spermatophyta</taxon>
        <taxon>Magnoliopsida</taxon>
        <taxon>Liliopsida</taxon>
        <taxon>Zingiberales</taxon>
        <taxon>Cannaceae</taxon>
        <taxon>Canna</taxon>
    </lineage>
</organism>
<dbReference type="InterPro" id="IPR012337">
    <property type="entry name" value="RNaseH-like_sf"/>
</dbReference>
<proteinExistence type="predicted"/>
<sequence length="130" mass="15198">MVGNYSFDRETVRQSLAKMIILHEYSISVVEHIGFKQFCNVMQPLFKVISRNTVKSDILKIYDGERSKIMKLLSKNQSRISITTDMWTSSNQNKRYMVVTTHYIDDSWTLQSRLMSFFEDEIGHGDSFNA</sequence>
<dbReference type="PANTHER" id="PTHR46481:SF11">
    <property type="entry name" value="ZINC FINGER BED DOMAIN-CONTAINING PROTEIN RICESLEEPER 2-LIKE"/>
    <property type="match status" value="1"/>
</dbReference>
<keyword evidence="2" id="KW-1185">Reference proteome</keyword>
<dbReference type="InterPro" id="IPR052035">
    <property type="entry name" value="ZnF_BED_domain_contain"/>
</dbReference>